<dbReference type="Proteomes" id="UP000002696">
    <property type="component" value="Chromosome"/>
</dbReference>
<dbReference type="RefSeq" id="WP_013267510.1">
    <property type="nucleotide sequence ID" value="NC_014375.1"/>
</dbReference>
<dbReference type="OrthoDB" id="9894543at2"/>
<name>D9QIA3_BRESC</name>
<dbReference type="STRING" id="633149.Bresu_0091"/>
<keyword evidence="3" id="KW-1185">Reference proteome</keyword>
<dbReference type="AlphaFoldDB" id="D9QIA3"/>
<dbReference type="InParanoid" id="D9QIA3"/>
<accession>D9QIA3</accession>
<reference evidence="3" key="1">
    <citation type="journal article" date="2011" name="J. Bacteriol.">
        <title>Genome sequences of eight morphologically diverse alphaproteobacteria.</title>
        <authorList>
            <consortium name="US DOE Joint Genome Institute"/>
            <person name="Brown P.J."/>
            <person name="Kysela D.T."/>
            <person name="Buechlein A."/>
            <person name="Hemmerich C."/>
            <person name="Brun Y.V."/>
        </authorList>
    </citation>
    <scope>NUCLEOTIDE SEQUENCE [LARGE SCALE GENOMIC DNA]</scope>
    <source>
        <strain evidence="3">ATCC 15264 / DSM 4735 / LMG 14903 / NBRC 16000 / CB 81</strain>
    </source>
</reference>
<gene>
    <name evidence="2" type="ordered locus">Bresu_0091</name>
</gene>
<dbReference type="HOGENOM" id="CLU_1913079_0_0_5"/>
<evidence type="ECO:0000313" key="2">
    <source>
        <dbReference type="EMBL" id="ADK99405.1"/>
    </source>
</evidence>
<feature type="region of interest" description="Disordered" evidence="1">
    <location>
        <begin position="112"/>
        <end position="132"/>
    </location>
</feature>
<sequence>MSAGFKRRRKAQPGNITTADDVALFQTLAKRARTLAAQPSGDAIGLVQCAEKAAHAVPPQGHRQADSAFFSLVRLGKRFLLLTPAEREGAVADLIAWATTIERALADVQTAPVRSTPRPAPTYRAPYAENDL</sequence>
<evidence type="ECO:0000313" key="3">
    <source>
        <dbReference type="Proteomes" id="UP000002696"/>
    </source>
</evidence>
<organism evidence="2 3">
    <name type="scientific">Brevundimonas subvibrioides (strain ATCC 15264 / DSM 4735 / LMG 14903 / NBRC 16000 / CB 81)</name>
    <name type="common">Caulobacter subvibrioides</name>
    <dbReference type="NCBI Taxonomy" id="633149"/>
    <lineage>
        <taxon>Bacteria</taxon>
        <taxon>Pseudomonadati</taxon>
        <taxon>Pseudomonadota</taxon>
        <taxon>Alphaproteobacteria</taxon>
        <taxon>Caulobacterales</taxon>
        <taxon>Caulobacteraceae</taxon>
        <taxon>Brevundimonas</taxon>
    </lineage>
</organism>
<dbReference type="EMBL" id="CP002102">
    <property type="protein sequence ID" value="ADK99405.1"/>
    <property type="molecule type" value="Genomic_DNA"/>
</dbReference>
<protein>
    <submittedName>
        <fullName evidence="2">Uncharacterized protein</fullName>
    </submittedName>
</protein>
<dbReference type="BioCyc" id="BSUB633149:G1GM8-92-MONOMER"/>
<evidence type="ECO:0000256" key="1">
    <source>
        <dbReference type="SAM" id="MobiDB-lite"/>
    </source>
</evidence>
<feature type="compositionally biased region" description="Low complexity" evidence="1">
    <location>
        <begin position="121"/>
        <end position="132"/>
    </location>
</feature>
<dbReference type="KEGG" id="bsb:Bresu_0091"/>
<proteinExistence type="predicted"/>